<feature type="binding site" evidence="4">
    <location>
        <position position="106"/>
    </location>
    <ligand>
        <name>ATP</name>
        <dbReference type="ChEBI" id="CHEBI:30616"/>
    </ligand>
</feature>
<feature type="binding site" evidence="4">
    <location>
        <begin position="151"/>
        <end position="157"/>
    </location>
    <ligand>
        <name>ATP</name>
        <dbReference type="ChEBI" id="CHEBI:30616"/>
    </ligand>
</feature>
<dbReference type="EMBL" id="CP028901">
    <property type="protein sequence ID" value="AWB33662.1"/>
    <property type="molecule type" value="Genomic_DNA"/>
</dbReference>
<comment type="function">
    <text evidence="5">Catalyzes the ATP-dependent conversion of 5-aminoimidazole ribonucleotide (AIR) and HCO(3)- to N5-carboxyaminoimidazole ribonucleotide (N5-CAIR).</text>
</comment>
<dbReference type="NCBIfam" id="NF004677">
    <property type="entry name" value="PRK06019.1-3"/>
    <property type="match status" value="1"/>
</dbReference>
<dbReference type="InterPro" id="IPR005875">
    <property type="entry name" value="PurK"/>
</dbReference>
<evidence type="ECO:0000256" key="3">
    <source>
        <dbReference type="ARBA" id="ARBA00022840"/>
    </source>
</evidence>
<evidence type="ECO:0000256" key="5">
    <source>
        <dbReference type="RuleBase" id="RU361200"/>
    </source>
</evidence>
<evidence type="ECO:0000256" key="2">
    <source>
        <dbReference type="ARBA" id="ARBA00022755"/>
    </source>
</evidence>
<sequence>MTTVVPGHWLGVMGGGQLGRMFCQAAQAMGYRVLVLDPDDQAPACQIADEVIQASYDDDHALSMMAHRCSAVTTEFENVPAASLAALARRVRVTPGASAVEVAQDRCVEKSFIESLGIPVAPHAKILTINDLENASVELLKDGILKSARLGYDGKGQCRVKDLASAVAGFDEMGKVSCVLEARLDLAYELSVVLARSVAGEVVTYDVARNIHHDGILSVTHVDGQSDEVRAKATQWASQIAHGLGYHGVLCVEFFVLVDGRLFVNEIAPRPHNSGHYTQNACVTSQFEQQVRVMTELPLGNTRLLAPTVMLNLLGDVWLRGPEGNYQDPDWNRVLCHPEVSLHLYGKNEARPGRKMGHINITASTMEQAVSVANQVVAELDLPDQATLA</sequence>
<feature type="binding site" evidence="4">
    <location>
        <begin position="181"/>
        <end position="184"/>
    </location>
    <ligand>
        <name>ATP</name>
        <dbReference type="ChEBI" id="CHEBI:30616"/>
    </ligand>
</feature>
<keyword evidence="8" id="KW-1185">Reference proteome</keyword>
<dbReference type="Proteomes" id="UP000244571">
    <property type="component" value="Chromosome"/>
</dbReference>
<accession>A0A2R4XIM3</accession>
<dbReference type="GO" id="GO:0006189">
    <property type="term" value="P:'de novo' IMP biosynthetic process"/>
    <property type="evidence" value="ECO:0007669"/>
    <property type="project" value="UniProtKB-UniRule"/>
</dbReference>
<dbReference type="PANTHER" id="PTHR11609">
    <property type="entry name" value="PURINE BIOSYNTHESIS PROTEIN 6/7, PUR6/7"/>
    <property type="match status" value="1"/>
</dbReference>
<dbReference type="GO" id="GO:0005829">
    <property type="term" value="C:cytosol"/>
    <property type="evidence" value="ECO:0007669"/>
    <property type="project" value="TreeGrafter"/>
</dbReference>
<dbReference type="PANTHER" id="PTHR11609:SF5">
    <property type="entry name" value="PHOSPHORIBOSYLAMINOIMIDAZOLE CARBOXYLASE"/>
    <property type="match status" value="1"/>
</dbReference>
<dbReference type="NCBIfam" id="NF004676">
    <property type="entry name" value="PRK06019.1-2"/>
    <property type="match status" value="1"/>
</dbReference>
<reference evidence="7 8" key="1">
    <citation type="submission" date="2018-04" db="EMBL/GenBank/DDBJ databases">
        <title>Bordetella sp. HZ20 isolated from seawater.</title>
        <authorList>
            <person name="Sun C."/>
        </authorList>
    </citation>
    <scope>NUCLEOTIDE SEQUENCE [LARGE SCALE GENOMIC DNA]</scope>
    <source>
        <strain evidence="7 8">HZ20</strain>
    </source>
</reference>
<gene>
    <name evidence="4 5" type="primary">purK</name>
    <name evidence="7" type="ORF">DBV39_08060</name>
</gene>
<keyword evidence="4 5" id="KW-0436">Ligase</keyword>
<evidence type="ECO:0000259" key="6">
    <source>
        <dbReference type="PROSITE" id="PS50975"/>
    </source>
</evidence>
<dbReference type="InterPro" id="IPR011761">
    <property type="entry name" value="ATP-grasp"/>
</dbReference>
<dbReference type="Pfam" id="PF22660">
    <property type="entry name" value="RS_preATP-grasp-like"/>
    <property type="match status" value="1"/>
</dbReference>
<dbReference type="GO" id="GO:0005524">
    <property type="term" value="F:ATP binding"/>
    <property type="evidence" value="ECO:0007669"/>
    <property type="project" value="UniProtKB-UniRule"/>
</dbReference>
<feature type="binding site" evidence="4">
    <location>
        <position position="146"/>
    </location>
    <ligand>
        <name>ATP</name>
        <dbReference type="ChEBI" id="CHEBI:30616"/>
    </ligand>
</feature>
<comment type="catalytic activity">
    <reaction evidence="4 5">
        <text>5-amino-1-(5-phospho-beta-D-ribosyl)imidazole + hydrogencarbonate + ATP = 5-carboxyamino-1-(5-phospho-D-ribosyl)imidazole + ADP + phosphate + 2 H(+)</text>
        <dbReference type="Rhea" id="RHEA:19317"/>
        <dbReference type="ChEBI" id="CHEBI:15378"/>
        <dbReference type="ChEBI" id="CHEBI:17544"/>
        <dbReference type="ChEBI" id="CHEBI:30616"/>
        <dbReference type="ChEBI" id="CHEBI:43474"/>
        <dbReference type="ChEBI" id="CHEBI:58730"/>
        <dbReference type="ChEBI" id="CHEBI:137981"/>
        <dbReference type="ChEBI" id="CHEBI:456216"/>
        <dbReference type="EC" id="6.3.4.18"/>
    </reaction>
</comment>
<dbReference type="RefSeq" id="WP_108621091.1">
    <property type="nucleotide sequence ID" value="NZ_CP028901.1"/>
</dbReference>
<dbReference type="PROSITE" id="PS50975">
    <property type="entry name" value="ATP_GRASP"/>
    <property type="match status" value="1"/>
</dbReference>
<dbReference type="NCBIfam" id="NF004679">
    <property type="entry name" value="PRK06019.1-5"/>
    <property type="match status" value="1"/>
</dbReference>
<dbReference type="KEGG" id="boz:DBV39_08060"/>
<feature type="binding site" evidence="4">
    <location>
        <position position="189"/>
    </location>
    <ligand>
        <name>ATP</name>
        <dbReference type="ChEBI" id="CHEBI:30616"/>
    </ligand>
</feature>
<evidence type="ECO:0000313" key="8">
    <source>
        <dbReference type="Proteomes" id="UP000244571"/>
    </source>
</evidence>
<keyword evidence="3 4" id="KW-0067">ATP-binding</keyword>
<name>A0A2R4XIM3_9BURK</name>
<dbReference type="EC" id="6.3.4.18" evidence="4 5"/>
<dbReference type="SUPFAM" id="SSF56059">
    <property type="entry name" value="Glutathione synthetase ATP-binding domain-like"/>
    <property type="match status" value="1"/>
</dbReference>
<dbReference type="InterPro" id="IPR040686">
    <property type="entry name" value="PurK_C"/>
</dbReference>
<dbReference type="HAMAP" id="MF_01928">
    <property type="entry name" value="PurK"/>
    <property type="match status" value="1"/>
</dbReference>
<dbReference type="InterPro" id="IPR011054">
    <property type="entry name" value="Rudment_hybrid_motif"/>
</dbReference>
<feature type="domain" description="ATP-grasp" evidence="6">
    <location>
        <begin position="110"/>
        <end position="295"/>
    </location>
</feature>
<feature type="binding site" evidence="4">
    <location>
        <begin position="265"/>
        <end position="266"/>
    </location>
    <ligand>
        <name>ATP</name>
        <dbReference type="ChEBI" id="CHEBI:30616"/>
    </ligand>
</feature>
<dbReference type="AlphaFoldDB" id="A0A2R4XIM3"/>
<comment type="function">
    <text evidence="4">Catalyzes the ATP-dependent conversion of 5-aminoimidazole ribonucleotide (AIR) and HCO(3)(-) to N5-carboxyaminoimidazole ribonucleotide (N5-CAIR).</text>
</comment>
<dbReference type="GO" id="GO:0046872">
    <property type="term" value="F:metal ion binding"/>
    <property type="evidence" value="ECO:0007669"/>
    <property type="project" value="InterPro"/>
</dbReference>
<dbReference type="InterPro" id="IPR016185">
    <property type="entry name" value="PreATP-grasp_dom_sf"/>
</dbReference>
<dbReference type="GO" id="GO:0004638">
    <property type="term" value="F:phosphoribosylaminoimidazole carboxylase activity"/>
    <property type="evidence" value="ECO:0007669"/>
    <property type="project" value="InterPro"/>
</dbReference>
<dbReference type="InterPro" id="IPR013815">
    <property type="entry name" value="ATP_grasp_subdomain_1"/>
</dbReference>
<dbReference type="InterPro" id="IPR054350">
    <property type="entry name" value="PurT/PurK_preATP-grasp"/>
</dbReference>
<evidence type="ECO:0000313" key="7">
    <source>
        <dbReference type="EMBL" id="AWB33662.1"/>
    </source>
</evidence>
<comment type="subunit">
    <text evidence="4 5">Homodimer.</text>
</comment>
<dbReference type="OrthoDB" id="9804625at2"/>
<dbReference type="Pfam" id="PF02222">
    <property type="entry name" value="ATP-grasp"/>
    <property type="match status" value="1"/>
</dbReference>
<dbReference type="InterPro" id="IPR003135">
    <property type="entry name" value="ATP-grasp_carboxylate-amine"/>
</dbReference>
<dbReference type="NCBIfam" id="NF004675">
    <property type="entry name" value="PRK06019.1-1"/>
    <property type="match status" value="1"/>
</dbReference>
<dbReference type="GO" id="GO:0034028">
    <property type="term" value="F:5-(carboxyamino)imidazole ribonucleotide synthase activity"/>
    <property type="evidence" value="ECO:0007669"/>
    <property type="project" value="UniProtKB-UniRule"/>
</dbReference>
<dbReference type="Gene3D" id="3.30.470.20">
    <property type="entry name" value="ATP-grasp fold, B domain"/>
    <property type="match status" value="1"/>
</dbReference>
<protein>
    <recommendedName>
        <fullName evidence="4 5">N5-carboxyaminoimidazole ribonucleotide synthase</fullName>
        <shortName evidence="4 5">N5-CAIR synthase</shortName>
        <ecNumber evidence="4 5">6.3.4.18</ecNumber>
    </recommendedName>
    <alternativeName>
        <fullName evidence="4 5">5-(carboxyamino)imidazole ribonucleotide synthetase</fullName>
    </alternativeName>
</protein>
<dbReference type="Gene3D" id="3.40.50.20">
    <property type="match status" value="1"/>
</dbReference>
<evidence type="ECO:0000256" key="1">
    <source>
        <dbReference type="ARBA" id="ARBA00022741"/>
    </source>
</evidence>
<dbReference type="SUPFAM" id="SSF52440">
    <property type="entry name" value="PreATP-grasp domain"/>
    <property type="match status" value="1"/>
</dbReference>
<keyword evidence="1 4" id="KW-0547">Nucleotide-binding</keyword>
<comment type="similarity">
    <text evidence="4 5">Belongs to the PurK/PurT family.</text>
</comment>
<dbReference type="Pfam" id="PF17769">
    <property type="entry name" value="PurK_C"/>
    <property type="match status" value="1"/>
</dbReference>
<comment type="pathway">
    <text evidence="4 5">Purine metabolism; IMP biosynthesis via de novo pathway; 5-amino-1-(5-phospho-D-ribosyl)imidazole-4-carboxylate from 5-amino-1-(5-phospho-D-ribosyl)imidazole (N5-CAIR route): step 1/2.</text>
</comment>
<keyword evidence="2 4" id="KW-0658">Purine biosynthesis</keyword>
<dbReference type="SUPFAM" id="SSF51246">
    <property type="entry name" value="Rudiment single hybrid motif"/>
    <property type="match status" value="1"/>
</dbReference>
<feature type="binding site" evidence="4">
    <location>
        <position position="212"/>
    </location>
    <ligand>
        <name>ATP</name>
        <dbReference type="ChEBI" id="CHEBI:30616"/>
    </ligand>
</feature>
<dbReference type="Gene3D" id="3.30.1490.20">
    <property type="entry name" value="ATP-grasp fold, A domain"/>
    <property type="match status" value="1"/>
</dbReference>
<evidence type="ECO:0000256" key="4">
    <source>
        <dbReference type="HAMAP-Rule" id="MF_01928"/>
    </source>
</evidence>
<dbReference type="NCBIfam" id="TIGR01161">
    <property type="entry name" value="purK"/>
    <property type="match status" value="1"/>
</dbReference>
<proteinExistence type="inferred from homology"/>
<dbReference type="UniPathway" id="UPA00074">
    <property type="reaction ID" value="UER00942"/>
</dbReference>
<organism evidence="7 8">
    <name type="scientific">Orrella marina</name>
    <dbReference type="NCBI Taxonomy" id="2163011"/>
    <lineage>
        <taxon>Bacteria</taxon>
        <taxon>Pseudomonadati</taxon>
        <taxon>Pseudomonadota</taxon>
        <taxon>Betaproteobacteria</taxon>
        <taxon>Burkholderiales</taxon>
        <taxon>Alcaligenaceae</taxon>
        <taxon>Orrella</taxon>
    </lineage>
</organism>